<dbReference type="Pfam" id="PF21858">
    <property type="entry name" value="DUF6914"/>
    <property type="match status" value="1"/>
</dbReference>
<sequence length="194" mass="22155">MVSYRSRSSPYILYLCVYKKEIPGNSFPYGEDKYRWAWIRGSSERTVLDGRMFSSSEIQTTDDGSKAVIVQEEAGMQHRAGLFLRVAVADLKEDSIAAVDGLLACEDLVGELPYPDHPDLNYIAKTFETLNDPSTGPSPADLFEKFIEDWEYVRTVCTLYVETREMTGQYDEEGWDAEDKPLRTWNLVKGEERP</sequence>
<evidence type="ECO:0000313" key="1">
    <source>
        <dbReference type="EMBL" id="KKY25322.1"/>
    </source>
</evidence>
<dbReference type="Proteomes" id="UP000053317">
    <property type="component" value="Unassembled WGS sequence"/>
</dbReference>
<organism evidence="1 2">
    <name type="scientific">Phaeomoniella chlamydospora</name>
    <name type="common">Phaeoacremonium chlamydosporum</name>
    <dbReference type="NCBI Taxonomy" id="158046"/>
    <lineage>
        <taxon>Eukaryota</taxon>
        <taxon>Fungi</taxon>
        <taxon>Dikarya</taxon>
        <taxon>Ascomycota</taxon>
        <taxon>Pezizomycotina</taxon>
        <taxon>Eurotiomycetes</taxon>
        <taxon>Chaetothyriomycetidae</taxon>
        <taxon>Phaeomoniellales</taxon>
        <taxon>Phaeomoniellaceae</taxon>
        <taxon>Phaeomoniella</taxon>
    </lineage>
</organism>
<keyword evidence="2" id="KW-1185">Reference proteome</keyword>
<dbReference type="EMBL" id="LCWF01000044">
    <property type="protein sequence ID" value="KKY25322.1"/>
    <property type="molecule type" value="Genomic_DNA"/>
</dbReference>
<accession>A0A0G2ERB0</accession>
<comment type="caution">
    <text evidence="1">The sequence shown here is derived from an EMBL/GenBank/DDBJ whole genome shotgun (WGS) entry which is preliminary data.</text>
</comment>
<protein>
    <submittedName>
        <fullName evidence="1">Uncharacterized protein</fullName>
    </submittedName>
</protein>
<proteinExistence type="predicted"/>
<gene>
    <name evidence="1" type="ORF">UCRPC4_g01882</name>
</gene>
<dbReference type="InterPro" id="IPR054208">
    <property type="entry name" value="DUF6914"/>
</dbReference>
<reference evidence="1 2" key="1">
    <citation type="submission" date="2015-05" db="EMBL/GenBank/DDBJ databases">
        <title>Distinctive expansion of gene families associated with plant cell wall degradation and secondary metabolism in the genomes of grapevine trunk pathogens.</title>
        <authorList>
            <person name="Lawrence D.P."/>
            <person name="Travadon R."/>
            <person name="Rolshausen P.E."/>
            <person name="Baumgartner K."/>
        </authorList>
    </citation>
    <scope>NUCLEOTIDE SEQUENCE [LARGE SCALE GENOMIC DNA]</scope>
    <source>
        <strain evidence="1">UCRPC4</strain>
    </source>
</reference>
<name>A0A0G2ERB0_PHACM</name>
<evidence type="ECO:0000313" key="2">
    <source>
        <dbReference type="Proteomes" id="UP000053317"/>
    </source>
</evidence>
<reference evidence="1 2" key="2">
    <citation type="submission" date="2015-05" db="EMBL/GenBank/DDBJ databases">
        <authorList>
            <person name="Morales-Cruz A."/>
            <person name="Amrine K.C."/>
            <person name="Cantu D."/>
        </authorList>
    </citation>
    <scope>NUCLEOTIDE SEQUENCE [LARGE SCALE GENOMIC DNA]</scope>
    <source>
        <strain evidence="1">UCRPC4</strain>
    </source>
</reference>
<dbReference type="AlphaFoldDB" id="A0A0G2ERB0"/>